<feature type="transmembrane region" description="Helical" evidence="1">
    <location>
        <begin position="469"/>
        <end position="499"/>
    </location>
</feature>
<accession>A0AAW0CF37</accession>
<reference evidence="3 4" key="1">
    <citation type="journal article" date="2024" name="J Genomics">
        <title>Draft genome sequencing and assembly of Favolaschia claudopus CIRM-BRFM 2984 isolated from oak limbs.</title>
        <authorList>
            <person name="Navarro D."/>
            <person name="Drula E."/>
            <person name="Chaduli D."/>
            <person name="Cazenave R."/>
            <person name="Ahrendt S."/>
            <person name="Wang J."/>
            <person name="Lipzen A."/>
            <person name="Daum C."/>
            <person name="Barry K."/>
            <person name="Grigoriev I.V."/>
            <person name="Favel A."/>
            <person name="Rosso M.N."/>
            <person name="Martin F."/>
        </authorList>
    </citation>
    <scope>NUCLEOTIDE SEQUENCE [LARGE SCALE GENOMIC DNA]</scope>
    <source>
        <strain evidence="3 4">CIRM-BRFM 2984</strain>
    </source>
</reference>
<evidence type="ECO:0000256" key="1">
    <source>
        <dbReference type="SAM" id="Phobius"/>
    </source>
</evidence>
<proteinExistence type="predicted"/>
<sequence>MPYPPVDAALTFLKLLPLLLLFPSPTTADCLTQFLALQQFNTSIEGGTDNHGRPINIQNATAMTYALCNQICGSSSHIRSWGIFSQRFSTWLLPFLALVSQLPFGANNKIDNLTSILLNVGSPTLATYSLLLTLLNARWVSLRFSKICYPNAQIAARILSTLQQIPLKISSSSSSSDKDNNDGDVLLASLIVLPENDAWWSDLLVWLDINYTYTWSFANVASIGWVVIAFLLTVIDTFTTSSSNLSPPLNFNGLAVAFAWLWLLPLVISWLQFAPRCDRVSLHRALRHANRLAYVASPSPSSPPPIYQPHPAPVTANTKSSRRAISIAIHNGTLTADEHRTPPIYNYARIFRWCAAVETVYAGFKEAGRRAGMHLPVQSEVAWVDSEKEGDVRPENRRGCEESVADYIRAPDHLLKLKRKSSKISSGLIYRMLIASICALFLTWGTVAGAVIVEWFTPTIGLSCKSGSYLMYAVLSTTSWLALVLSSTLSAQSIPLLSVRNHPPYRTPFRLSASIALRRLGKLLGALNALWLVLICLFQFIGVYDMCFCNGSVLYLGRARSYAVWILTPEDNAAFWYPGVGGTVLACGAVIVFLIFTNLLLDPLASVS</sequence>
<dbReference type="EMBL" id="JAWWNJ010000017">
    <property type="protein sequence ID" value="KAK7038444.1"/>
    <property type="molecule type" value="Genomic_DNA"/>
</dbReference>
<protein>
    <submittedName>
        <fullName evidence="3">Uncharacterized protein</fullName>
    </submittedName>
</protein>
<comment type="caution">
    <text evidence="3">The sequence shown here is derived from an EMBL/GenBank/DDBJ whole genome shotgun (WGS) entry which is preliminary data.</text>
</comment>
<keyword evidence="2" id="KW-0732">Signal</keyword>
<keyword evidence="4" id="KW-1185">Reference proteome</keyword>
<feature type="transmembrane region" description="Helical" evidence="1">
    <location>
        <begin position="575"/>
        <end position="601"/>
    </location>
</feature>
<keyword evidence="1" id="KW-0812">Transmembrane</keyword>
<name>A0AAW0CF37_9AGAR</name>
<feature type="transmembrane region" description="Helical" evidence="1">
    <location>
        <begin position="213"/>
        <end position="235"/>
    </location>
</feature>
<feature type="chain" id="PRO_5043339865" evidence="2">
    <location>
        <begin position="29"/>
        <end position="608"/>
    </location>
</feature>
<evidence type="ECO:0000313" key="3">
    <source>
        <dbReference type="EMBL" id="KAK7038444.1"/>
    </source>
</evidence>
<dbReference type="AlphaFoldDB" id="A0AAW0CF37"/>
<evidence type="ECO:0000256" key="2">
    <source>
        <dbReference type="SAM" id="SignalP"/>
    </source>
</evidence>
<dbReference type="Proteomes" id="UP001362999">
    <property type="component" value="Unassembled WGS sequence"/>
</dbReference>
<organism evidence="3 4">
    <name type="scientific">Favolaschia claudopus</name>
    <dbReference type="NCBI Taxonomy" id="2862362"/>
    <lineage>
        <taxon>Eukaryota</taxon>
        <taxon>Fungi</taxon>
        <taxon>Dikarya</taxon>
        <taxon>Basidiomycota</taxon>
        <taxon>Agaricomycotina</taxon>
        <taxon>Agaricomycetes</taxon>
        <taxon>Agaricomycetidae</taxon>
        <taxon>Agaricales</taxon>
        <taxon>Marasmiineae</taxon>
        <taxon>Mycenaceae</taxon>
        <taxon>Favolaschia</taxon>
    </lineage>
</organism>
<keyword evidence="1" id="KW-1133">Transmembrane helix</keyword>
<feature type="signal peptide" evidence="2">
    <location>
        <begin position="1"/>
        <end position="28"/>
    </location>
</feature>
<gene>
    <name evidence="3" type="ORF">R3P38DRAFT_3182530</name>
</gene>
<evidence type="ECO:0000313" key="4">
    <source>
        <dbReference type="Proteomes" id="UP001362999"/>
    </source>
</evidence>
<feature type="transmembrane region" description="Helical" evidence="1">
    <location>
        <begin position="116"/>
        <end position="137"/>
    </location>
</feature>
<feature type="transmembrane region" description="Helical" evidence="1">
    <location>
        <begin position="428"/>
        <end position="457"/>
    </location>
</feature>
<feature type="transmembrane region" description="Helical" evidence="1">
    <location>
        <begin position="255"/>
        <end position="274"/>
    </location>
</feature>
<feature type="transmembrane region" description="Helical" evidence="1">
    <location>
        <begin position="520"/>
        <end position="544"/>
    </location>
</feature>
<keyword evidence="1" id="KW-0472">Membrane</keyword>